<comment type="subcellular location">
    <subcellularLocation>
        <location evidence="2">Cell membrane</location>
        <topology evidence="2">Multi-pass membrane protein</topology>
    </subcellularLocation>
</comment>
<dbReference type="GO" id="GO:0005524">
    <property type="term" value="F:ATP binding"/>
    <property type="evidence" value="ECO:0007669"/>
    <property type="project" value="UniProtKB-KW"/>
</dbReference>
<evidence type="ECO:0000256" key="8">
    <source>
        <dbReference type="ARBA" id="ARBA00022741"/>
    </source>
</evidence>
<evidence type="ECO:0000256" key="3">
    <source>
        <dbReference type="ARBA" id="ARBA00012438"/>
    </source>
</evidence>
<dbReference type="SUPFAM" id="SSF47384">
    <property type="entry name" value="Homodimeric domain of signal transducing histidine kinase"/>
    <property type="match status" value="1"/>
</dbReference>
<dbReference type="PRINTS" id="PR00344">
    <property type="entry name" value="BCTRLSENSOR"/>
</dbReference>
<dbReference type="Pfam" id="PF02518">
    <property type="entry name" value="HATPase_c"/>
    <property type="match status" value="1"/>
</dbReference>
<keyword evidence="8" id="KW-0547">Nucleotide-binding</keyword>
<dbReference type="GO" id="GO:0000155">
    <property type="term" value="F:phosphorelay sensor kinase activity"/>
    <property type="evidence" value="ECO:0007669"/>
    <property type="project" value="InterPro"/>
</dbReference>
<dbReference type="AlphaFoldDB" id="A0A1M5FYJ2"/>
<reference evidence="17 18" key="1">
    <citation type="submission" date="2016-11" db="EMBL/GenBank/DDBJ databases">
        <authorList>
            <person name="Jaros S."/>
            <person name="Januszkiewicz K."/>
            <person name="Wedrychowicz H."/>
        </authorList>
    </citation>
    <scope>NUCLEOTIDE SEQUENCE [LARGE SCALE GENOMIC DNA]</scope>
    <source>
        <strain evidence="17 18">DSM 26897</strain>
    </source>
</reference>
<dbReference type="Pfam" id="PF00672">
    <property type="entry name" value="HAMP"/>
    <property type="match status" value="1"/>
</dbReference>
<feature type="transmembrane region" description="Helical" evidence="14">
    <location>
        <begin position="250"/>
        <end position="269"/>
    </location>
</feature>
<dbReference type="Pfam" id="PF00512">
    <property type="entry name" value="HisKA"/>
    <property type="match status" value="1"/>
</dbReference>
<keyword evidence="7 14" id="KW-0812">Transmembrane</keyword>
<keyword evidence="18" id="KW-1185">Reference proteome</keyword>
<dbReference type="InterPro" id="IPR036097">
    <property type="entry name" value="HisK_dim/P_sf"/>
</dbReference>
<evidence type="ECO:0000256" key="5">
    <source>
        <dbReference type="ARBA" id="ARBA00022553"/>
    </source>
</evidence>
<dbReference type="PANTHER" id="PTHR45528">
    <property type="entry name" value="SENSOR HISTIDINE KINASE CPXA"/>
    <property type="match status" value="1"/>
</dbReference>
<feature type="transmembrane region" description="Helical" evidence="14">
    <location>
        <begin position="331"/>
        <end position="349"/>
    </location>
</feature>
<dbReference type="Gene3D" id="1.10.287.130">
    <property type="match status" value="1"/>
</dbReference>
<dbReference type="Gene3D" id="3.30.565.10">
    <property type="entry name" value="Histidine kinase-like ATPase, C-terminal domain"/>
    <property type="match status" value="1"/>
</dbReference>
<protein>
    <recommendedName>
        <fullName evidence="3">histidine kinase</fullName>
        <ecNumber evidence="3">2.7.13.3</ecNumber>
    </recommendedName>
</protein>
<dbReference type="InterPro" id="IPR005467">
    <property type="entry name" value="His_kinase_dom"/>
</dbReference>
<evidence type="ECO:0000256" key="14">
    <source>
        <dbReference type="SAM" id="Phobius"/>
    </source>
</evidence>
<dbReference type="InterPro" id="IPR050398">
    <property type="entry name" value="HssS/ArlS-like"/>
</dbReference>
<evidence type="ECO:0000256" key="7">
    <source>
        <dbReference type="ARBA" id="ARBA00022692"/>
    </source>
</evidence>
<dbReference type="SMART" id="SM00304">
    <property type="entry name" value="HAMP"/>
    <property type="match status" value="1"/>
</dbReference>
<organism evidence="17 18">
    <name type="scientific">Cnuella takakiae</name>
    <dbReference type="NCBI Taxonomy" id="1302690"/>
    <lineage>
        <taxon>Bacteria</taxon>
        <taxon>Pseudomonadati</taxon>
        <taxon>Bacteroidota</taxon>
        <taxon>Chitinophagia</taxon>
        <taxon>Chitinophagales</taxon>
        <taxon>Chitinophagaceae</taxon>
        <taxon>Cnuella</taxon>
    </lineage>
</organism>
<keyword evidence="11 14" id="KW-1133">Transmembrane helix</keyword>
<keyword evidence="5" id="KW-0597">Phosphoprotein</keyword>
<name>A0A1M5FYJ2_9BACT</name>
<dbReference type="PROSITE" id="PS50885">
    <property type="entry name" value="HAMP"/>
    <property type="match status" value="1"/>
</dbReference>
<dbReference type="SMART" id="SM00387">
    <property type="entry name" value="HATPase_c"/>
    <property type="match status" value="1"/>
</dbReference>
<sequence length="1253" mass="143750">MTAPNFRKLIPKHSLLLSALLLLGISFVTGFLFRSSPVANLEEKALERYLHRQEADFNKFLTDTPMLRRLVQQNEPFKNFEQLTARKYGIYLYAETLFGQDLIFWNSNQVMPDSQALKAPEGVFFQRFSNGYYVVRKQNLQLPGMTNRVQAYALIPIYYLHNNRSRYLTTRFAHDEHAHQKINLSMEQTPFAVASLDKKPLFYILRKPYTPTPSADTLSFLLRMTALLLFAIYLHLIAEGVVRRKGALRGVGLLVGSLLVLRVLVFLLPEFFHVQQFRLFSPGVYGSNWLHPTLGDLLLNAAVFCWMVLFAWYQTGAVKHLPGWLHGKRKYFAGGLALFVLILATFQMADVVRTLVSDSTISFQVNDFFTLDSFTVVGFVVLALLSLGYYYFSRLLFRFIFPAFEKRFYLIYFIIGLAGLLYLSLLTGNPIVLFQIPVLLWLLVYTFLVCQQQFIINRFRITLAGVLFWIFVFSASLSLIVLQENRIKEEQWKTKLAEQQDQKSDPSQERTLSIGLIYLDNEFFLKNFDRFRQPASNRLLRDSITRENSFTTYLKAYATQLYVFDSAQNGLFNDDGKTFAELNNVYTNRSKPTQITNLYYHEPSYDQVIYLTKREVQDSGRNVGTVFIVSTPTNFTGETFLPELFSNVGRNDIESSPVYAYAVYQKGILQSQQTKYPFKTSLTYRDVPTQSFETRSNGEYDELWYKVSGTKIVVITKKRDRFLESITLFSYLFCSFLFMVALLHLLALLLRAAYGWKIVSLFSEISIRSQVHGTIIFVSLLSFLIIGAATITFFVQRYNRNNIDKISRTSGIVMREMQNRIRNLGSLQNAFTVGDSAASQDLQRLVNEVAQIHFLDVNLYDVQGELRYSSIEEVYKRGVLSTKMQPLAFYHLNRMRQAQFVQEEDISELKYLSYYAAVQEPESGEVLAYLNIPYFTSQIDLQQEISNFLVTIINLNAFIFLISGIIALFITNRITRSFSVIGDKMRAIQLGRTNEEIVWNRKDEIGELVVQYNKMVHQLEASAAALAKSEREGAWREMARQVAHEIKNPLTPMKLSIQYLQKAINSDQPNVQELTERVAGTLVEQIDHLSKIAADFSRFANIGNQQVERFDLHDVLESVVQLYRANPKLKLLWRPVPAPVWIDADKTHINRLFANLFSNAVEACNSNEECIIKLEEALEENKILIRVKDNGEGIPVGMQDKIFVPNFTTKSSGTGLGLAMSKGIVEQAGGRIWFETGEGAGTTFFVELPMSDY</sequence>
<dbReference type="OrthoDB" id="9776727at2"/>
<dbReference type="InterPro" id="IPR003661">
    <property type="entry name" value="HisK_dim/P_dom"/>
</dbReference>
<feature type="domain" description="Histidine kinase" evidence="15">
    <location>
        <begin position="1041"/>
        <end position="1252"/>
    </location>
</feature>
<dbReference type="EMBL" id="FQUO01000015">
    <property type="protein sequence ID" value="SHF96595.1"/>
    <property type="molecule type" value="Genomic_DNA"/>
</dbReference>
<dbReference type="SMART" id="SM00388">
    <property type="entry name" value="HisKA"/>
    <property type="match status" value="1"/>
</dbReference>
<evidence type="ECO:0000259" key="15">
    <source>
        <dbReference type="PROSITE" id="PS50109"/>
    </source>
</evidence>
<keyword evidence="6" id="KW-0808">Transferase</keyword>
<feature type="transmembrane region" description="Helical" evidence="14">
    <location>
        <begin position="408"/>
        <end position="425"/>
    </location>
</feature>
<dbReference type="InterPro" id="IPR004358">
    <property type="entry name" value="Sig_transdc_His_kin-like_C"/>
</dbReference>
<evidence type="ECO:0000256" key="4">
    <source>
        <dbReference type="ARBA" id="ARBA00022475"/>
    </source>
</evidence>
<dbReference type="EC" id="2.7.13.3" evidence="3"/>
<feature type="transmembrane region" description="Helical" evidence="14">
    <location>
        <begin position="289"/>
        <end position="310"/>
    </location>
</feature>
<evidence type="ECO:0000256" key="13">
    <source>
        <dbReference type="ARBA" id="ARBA00023136"/>
    </source>
</evidence>
<evidence type="ECO:0000313" key="18">
    <source>
        <dbReference type="Proteomes" id="UP000184368"/>
    </source>
</evidence>
<keyword evidence="12" id="KW-0902">Two-component regulatory system</keyword>
<evidence type="ECO:0000313" key="17">
    <source>
        <dbReference type="EMBL" id="SHF96595.1"/>
    </source>
</evidence>
<evidence type="ECO:0000256" key="1">
    <source>
        <dbReference type="ARBA" id="ARBA00000085"/>
    </source>
</evidence>
<comment type="catalytic activity">
    <reaction evidence="1">
        <text>ATP + protein L-histidine = ADP + protein N-phospho-L-histidine.</text>
        <dbReference type="EC" id="2.7.13.3"/>
    </reaction>
</comment>
<gene>
    <name evidence="17" type="ORF">SAMN05444008_11523</name>
</gene>
<keyword evidence="4" id="KW-1003">Cell membrane</keyword>
<dbReference type="GO" id="GO:0005886">
    <property type="term" value="C:plasma membrane"/>
    <property type="evidence" value="ECO:0007669"/>
    <property type="project" value="UniProtKB-SubCell"/>
</dbReference>
<dbReference type="CDD" id="cd00075">
    <property type="entry name" value="HATPase"/>
    <property type="match status" value="1"/>
</dbReference>
<dbReference type="Gene3D" id="6.10.340.10">
    <property type="match status" value="1"/>
</dbReference>
<dbReference type="InterPro" id="IPR003594">
    <property type="entry name" value="HATPase_dom"/>
</dbReference>
<dbReference type="PANTHER" id="PTHR45528:SF1">
    <property type="entry name" value="SENSOR HISTIDINE KINASE CPXA"/>
    <property type="match status" value="1"/>
</dbReference>
<feature type="transmembrane region" description="Helical" evidence="14">
    <location>
        <begin position="461"/>
        <end position="482"/>
    </location>
</feature>
<feature type="transmembrane region" description="Helical" evidence="14">
    <location>
        <begin position="220"/>
        <end position="238"/>
    </location>
</feature>
<evidence type="ECO:0000256" key="12">
    <source>
        <dbReference type="ARBA" id="ARBA00023012"/>
    </source>
</evidence>
<proteinExistence type="predicted"/>
<keyword evidence="13 14" id="KW-0472">Membrane</keyword>
<dbReference type="InterPro" id="IPR036890">
    <property type="entry name" value="HATPase_C_sf"/>
</dbReference>
<feature type="transmembrane region" description="Helical" evidence="14">
    <location>
        <begin position="771"/>
        <end position="795"/>
    </location>
</feature>
<feature type="transmembrane region" description="Helical" evidence="14">
    <location>
        <begin position="728"/>
        <end position="750"/>
    </location>
</feature>
<evidence type="ECO:0000259" key="16">
    <source>
        <dbReference type="PROSITE" id="PS50885"/>
    </source>
</evidence>
<evidence type="ECO:0000256" key="10">
    <source>
        <dbReference type="ARBA" id="ARBA00022840"/>
    </source>
</evidence>
<dbReference type="RefSeq" id="WP_083596635.1">
    <property type="nucleotide sequence ID" value="NZ_FQUO01000015.1"/>
</dbReference>
<dbReference type="CDD" id="cd00082">
    <property type="entry name" value="HisKA"/>
    <property type="match status" value="1"/>
</dbReference>
<feature type="transmembrane region" description="Helical" evidence="14">
    <location>
        <begin position="948"/>
        <end position="970"/>
    </location>
</feature>
<feature type="transmembrane region" description="Helical" evidence="14">
    <location>
        <begin position="369"/>
        <end position="392"/>
    </location>
</feature>
<evidence type="ECO:0000256" key="9">
    <source>
        <dbReference type="ARBA" id="ARBA00022777"/>
    </source>
</evidence>
<dbReference type="Proteomes" id="UP000184368">
    <property type="component" value="Unassembled WGS sequence"/>
</dbReference>
<keyword evidence="9 17" id="KW-0418">Kinase</keyword>
<keyword evidence="10" id="KW-0067">ATP-binding</keyword>
<evidence type="ECO:0000256" key="2">
    <source>
        <dbReference type="ARBA" id="ARBA00004651"/>
    </source>
</evidence>
<dbReference type="PROSITE" id="PS50109">
    <property type="entry name" value="HIS_KIN"/>
    <property type="match status" value="1"/>
</dbReference>
<evidence type="ECO:0000256" key="11">
    <source>
        <dbReference type="ARBA" id="ARBA00022989"/>
    </source>
</evidence>
<feature type="domain" description="HAMP" evidence="16">
    <location>
        <begin position="972"/>
        <end position="1024"/>
    </location>
</feature>
<dbReference type="CDD" id="cd06225">
    <property type="entry name" value="HAMP"/>
    <property type="match status" value="1"/>
</dbReference>
<dbReference type="SUPFAM" id="SSF55874">
    <property type="entry name" value="ATPase domain of HSP90 chaperone/DNA topoisomerase II/histidine kinase"/>
    <property type="match status" value="1"/>
</dbReference>
<dbReference type="InterPro" id="IPR003660">
    <property type="entry name" value="HAMP_dom"/>
</dbReference>
<evidence type="ECO:0000256" key="6">
    <source>
        <dbReference type="ARBA" id="ARBA00022679"/>
    </source>
</evidence>
<dbReference type="STRING" id="1302690.BUE76_10425"/>
<accession>A0A1M5FYJ2</accession>